<sequence>MGQCSFHVWRTWNCRKNMVKYWVRRKLFNENLTVFIRPLSSLDSRSSPSKNPRMRVPIGGSTSGRQRQVLIRLNHRRRSGIDSGTELRGRSGNMYIRNRRGN</sequence>
<reference evidence="2 3" key="1">
    <citation type="submission" date="2024-05" db="EMBL/GenBank/DDBJ databases">
        <authorList>
            <person name="Wallberg A."/>
        </authorList>
    </citation>
    <scope>NUCLEOTIDE SEQUENCE [LARGE SCALE GENOMIC DNA]</scope>
</reference>
<comment type="caution">
    <text evidence="2">The sequence shown here is derived from an EMBL/GenBank/DDBJ whole genome shotgun (WGS) entry which is preliminary data.</text>
</comment>
<gene>
    <name evidence="2" type="ORF">MNOR_LOCUS40589</name>
</gene>
<dbReference type="AlphaFoldDB" id="A0AAV2SUM6"/>
<evidence type="ECO:0008006" key="4">
    <source>
        <dbReference type="Google" id="ProtNLM"/>
    </source>
</evidence>
<protein>
    <recommendedName>
        <fullName evidence="4">Ribosomal protein S19</fullName>
    </recommendedName>
</protein>
<dbReference type="Proteomes" id="UP001497623">
    <property type="component" value="Unassembled WGS sequence"/>
</dbReference>
<organism evidence="2 3">
    <name type="scientific">Meganyctiphanes norvegica</name>
    <name type="common">Northern krill</name>
    <name type="synonym">Thysanopoda norvegica</name>
    <dbReference type="NCBI Taxonomy" id="48144"/>
    <lineage>
        <taxon>Eukaryota</taxon>
        <taxon>Metazoa</taxon>
        <taxon>Ecdysozoa</taxon>
        <taxon>Arthropoda</taxon>
        <taxon>Crustacea</taxon>
        <taxon>Multicrustacea</taxon>
        <taxon>Malacostraca</taxon>
        <taxon>Eumalacostraca</taxon>
        <taxon>Eucarida</taxon>
        <taxon>Euphausiacea</taxon>
        <taxon>Euphausiidae</taxon>
        <taxon>Meganyctiphanes</taxon>
    </lineage>
</organism>
<evidence type="ECO:0000313" key="3">
    <source>
        <dbReference type="Proteomes" id="UP001497623"/>
    </source>
</evidence>
<feature type="region of interest" description="Disordered" evidence="1">
    <location>
        <begin position="42"/>
        <end position="67"/>
    </location>
</feature>
<proteinExistence type="predicted"/>
<feature type="region of interest" description="Disordered" evidence="1">
    <location>
        <begin position="81"/>
        <end position="102"/>
    </location>
</feature>
<evidence type="ECO:0000256" key="1">
    <source>
        <dbReference type="SAM" id="MobiDB-lite"/>
    </source>
</evidence>
<name>A0AAV2SUM6_MEGNR</name>
<evidence type="ECO:0000313" key="2">
    <source>
        <dbReference type="EMBL" id="CAL4240431.1"/>
    </source>
</evidence>
<dbReference type="EMBL" id="CAXKWB010127260">
    <property type="protein sequence ID" value="CAL4240431.1"/>
    <property type="molecule type" value="Genomic_DNA"/>
</dbReference>
<accession>A0AAV2SUM6</accession>
<keyword evidence="3" id="KW-1185">Reference proteome</keyword>